<gene>
    <name evidence="2" type="ORF">IQ236_11960</name>
</gene>
<dbReference type="PROSITE" id="PS50005">
    <property type="entry name" value="TPR"/>
    <property type="match status" value="1"/>
</dbReference>
<name>A0ABR9UBV1_9CYAN</name>
<dbReference type="InterPro" id="IPR019734">
    <property type="entry name" value="TPR_rpt"/>
</dbReference>
<proteinExistence type="predicted"/>
<evidence type="ECO:0000313" key="3">
    <source>
        <dbReference type="Proteomes" id="UP000640725"/>
    </source>
</evidence>
<dbReference type="RefSeq" id="WP_193869459.1">
    <property type="nucleotide sequence ID" value="NZ_JADEWU010000022.1"/>
</dbReference>
<evidence type="ECO:0000256" key="1">
    <source>
        <dbReference type="PROSITE-ProRule" id="PRU00339"/>
    </source>
</evidence>
<evidence type="ECO:0000313" key="2">
    <source>
        <dbReference type="EMBL" id="MBE9143933.1"/>
    </source>
</evidence>
<dbReference type="InterPro" id="IPR018708">
    <property type="entry name" value="DUF2225"/>
</dbReference>
<keyword evidence="1" id="KW-0802">TPR repeat</keyword>
<dbReference type="Gene3D" id="1.25.40.10">
    <property type="entry name" value="Tetratricopeptide repeat domain"/>
    <property type="match status" value="1"/>
</dbReference>
<dbReference type="EMBL" id="JADEWU010000022">
    <property type="protein sequence ID" value="MBE9143933.1"/>
    <property type="molecule type" value="Genomic_DNA"/>
</dbReference>
<organism evidence="2 3">
    <name type="scientific">Planktothrix mougeotii LEGE 06226</name>
    <dbReference type="NCBI Taxonomy" id="1828728"/>
    <lineage>
        <taxon>Bacteria</taxon>
        <taxon>Bacillati</taxon>
        <taxon>Cyanobacteriota</taxon>
        <taxon>Cyanophyceae</taxon>
        <taxon>Oscillatoriophycideae</taxon>
        <taxon>Oscillatoriales</taxon>
        <taxon>Microcoleaceae</taxon>
        <taxon>Planktothrix</taxon>
    </lineage>
</organism>
<protein>
    <submittedName>
        <fullName evidence="2">DUF2225 domain-containing protein</fullName>
    </submittedName>
</protein>
<dbReference type="Pfam" id="PF09986">
    <property type="entry name" value="DUF2225"/>
    <property type="match status" value="1"/>
</dbReference>
<keyword evidence="3" id="KW-1185">Reference proteome</keyword>
<dbReference type="SUPFAM" id="SSF48452">
    <property type="entry name" value="TPR-like"/>
    <property type="match status" value="1"/>
</dbReference>
<dbReference type="Proteomes" id="UP000640725">
    <property type="component" value="Unassembled WGS sequence"/>
</dbReference>
<accession>A0ABR9UBV1</accession>
<feature type="repeat" description="TPR" evidence="1">
    <location>
        <begin position="158"/>
        <end position="191"/>
    </location>
</feature>
<sequence>MTTVMEETVNCPCCHRKITILDLGSTNSFGRQYTDFHSQTMGYAPMPILMNTCPDCGFSGYNKDFKNPLDETLKSQICTVITPLCQVETLNAGRRYELYGKIRQLAGDNVWELGNNYLQGAWAAFDEGTDNEAYLRRLALEYFREALVQNLVPLEQEATITYLIGELYRRIGEIEAANTWFNKVIQRAQTDESWQQMAQFATQQRDHPQEVFSR</sequence>
<comment type="caution">
    <text evidence="2">The sequence shown here is derived from an EMBL/GenBank/DDBJ whole genome shotgun (WGS) entry which is preliminary data.</text>
</comment>
<reference evidence="2 3" key="1">
    <citation type="submission" date="2020-10" db="EMBL/GenBank/DDBJ databases">
        <authorList>
            <person name="Castelo-Branco R."/>
            <person name="Eusebio N."/>
            <person name="Adriana R."/>
            <person name="Vieira A."/>
            <person name="Brugerolle De Fraissinette N."/>
            <person name="Rezende De Castro R."/>
            <person name="Schneider M.P."/>
            <person name="Vasconcelos V."/>
            <person name="Leao P.N."/>
        </authorList>
    </citation>
    <scope>NUCLEOTIDE SEQUENCE [LARGE SCALE GENOMIC DNA]</scope>
    <source>
        <strain evidence="2 3">LEGE 06226</strain>
    </source>
</reference>
<dbReference type="InterPro" id="IPR011990">
    <property type="entry name" value="TPR-like_helical_dom_sf"/>
</dbReference>